<evidence type="ECO:0000313" key="1">
    <source>
        <dbReference type="EMBL" id="KAA6331101.1"/>
    </source>
</evidence>
<accession>A0A5J4RE08</accession>
<name>A0A5J4RE08_9ZZZZ</name>
<gene>
    <name evidence="1" type="ORF">EZS27_020254</name>
</gene>
<organism evidence="1">
    <name type="scientific">termite gut metagenome</name>
    <dbReference type="NCBI Taxonomy" id="433724"/>
    <lineage>
        <taxon>unclassified sequences</taxon>
        <taxon>metagenomes</taxon>
        <taxon>organismal metagenomes</taxon>
    </lineage>
</organism>
<proteinExistence type="predicted"/>
<reference evidence="1" key="1">
    <citation type="submission" date="2019-03" db="EMBL/GenBank/DDBJ databases">
        <title>Single cell metagenomics reveals metabolic interactions within the superorganism composed of flagellate Streblomastix strix and complex community of Bacteroidetes bacteria on its surface.</title>
        <authorList>
            <person name="Treitli S.C."/>
            <person name="Kolisko M."/>
            <person name="Husnik F."/>
            <person name="Keeling P."/>
            <person name="Hampl V."/>
        </authorList>
    </citation>
    <scope>NUCLEOTIDE SEQUENCE</scope>
    <source>
        <strain evidence="1">STM</strain>
    </source>
</reference>
<dbReference type="EMBL" id="SNRY01001415">
    <property type="protein sequence ID" value="KAA6331101.1"/>
    <property type="molecule type" value="Genomic_DNA"/>
</dbReference>
<dbReference type="AlphaFoldDB" id="A0A5J4RE08"/>
<feature type="non-terminal residue" evidence="1">
    <location>
        <position position="1"/>
    </location>
</feature>
<sequence>NLYQQGKKWLADYLGNRDIFTEHTREQEEKQVTEALLSHIENSLLNGTQLILNQVFKLVGFDKISDDVWVVFLFQKFYIDMVHQSRIGNDNKIFQIKLLDKVFNNRQHRMSLIFVALVNGIGQRIATKTDQQT</sequence>
<comment type="caution">
    <text evidence="1">The sequence shown here is derived from an EMBL/GenBank/DDBJ whole genome shotgun (WGS) entry which is preliminary data.</text>
</comment>
<protein>
    <submittedName>
        <fullName evidence="1">Uncharacterized protein</fullName>
    </submittedName>
</protein>